<dbReference type="RefSeq" id="WP_147390433.1">
    <property type="nucleotide sequence ID" value="NZ_AQHF01000028.1"/>
</dbReference>
<reference evidence="1 2" key="1">
    <citation type="submission" date="2015-06" db="EMBL/GenBank/DDBJ databases">
        <title>Genome sequence of Pseudoalteromonas peptidolytica.</title>
        <authorList>
            <person name="Xie B.-B."/>
            <person name="Rong J.-C."/>
            <person name="Qin Q.-L."/>
            <person name="Zhang Y.-Z."/>
        </authorList>
    </citation>
    <scope>NUCLEOTIDE SEQUENCE [LARGE SCALE GENOMIC DNA]</scope>
    <source>
        <strain evidence="1 2">F12-50-A1</strain>
    </source>
</reference>
<dbReference type="EMBL" id="AQHF01000028">
    <property type="protein sequence ID" value="MBE0347840.1"/>
    <property type="molecule type" value="Genomic_DNA"/>
</dbReference>
<dbReference type="Proteomes" id="UP000660708">
    <property type="component" value="Unassembled WGS sequence"/>
</dbReference>
<evidence type="ECO:0000313" key="1">
    <source>
        <dbReference type="EMBL" id="MBE0347840.1"/>
    </source>
</evidence>
<sequence>MSQDLIQPDSFSYEQILNDLTGKLEEKYSETDGAWRDFYKFGTGQIILELLSAVGSFTTYSALANRREAYLHETHLESSARAIAGPLGYSAYRGSNVSLRLSIYTSSVTTIKKFDKVGEYEDESGVYDLLSLGDYTISPPNSENALPTQIDVAIGQLATTSIILPTSKPQVFRFTEENVSEHFELKLNNKAVPHSEDVIDLINGKYVCITNTVGSIDVMAINDYLADTDKFRAGYELSLLYIQLHENKRVQLTNINLEVGTLENVAIASRYQAPDTVGEIQVKGPLRHETGRVIRGRHDYMKRITEVLPNAIDVRAKDLDSAKQMIAYIIDTEQPLTEAEKENVIAQVAPEENRPMGVTPPVLVSGRVVEVILEVQIIPKKGNQLPSSIDIDVLQSLAQFENRLGLKLDSFDVESAILADLPYAKAVRIEVLPAPDISDEELEQWQPLNIAWSEYFKFMPRVSLYDSSKSFEATSGPAQR</sequence>
<name>A0A8I0MXR4_9GAMM</name>
<protein>
    <submittedName>
        <fullName evidence="1">Uncharacterized protein</fullName>
    </submittedName>
</protein>
<dbReference type="AlphaFoldDB" id="A0A8I0MXR4"/>
<keyword evidence="2" id="KW-1185">Reference proteome</keyword>
<evidence type="ECO:0000313" key="2">
    <source>
        <dbReference type="Proteomes" id="UP000660708"/>
    </source>
</evidence>
<comment type="caution">
    <text evidence="1">The sequence shown here is derived from an EMBL/GenBank/DDBJ whole genome shotgun (WGS) entry which is preliminary data.</text>
</comment>
<gene>
    <name evidence="1" type="ORF">PPEP_a4202</name>
</gene>
<proteinExistence type="predicted"/>
<accession>A0A8I0MXR4</accession>
<organism evidence="1 2">
    <name type="scientific">Pseudoalteromonas peptidolytica F12-50-A1</name>
    <dbReference type="NCBI Taxonomy" id="1315280"/>
    <lineage>
        <taxon>Bacteria</taxon>
        <taxon>Pseudomonadati</taxon>
        <taxon>Pseudomonadota</taxon>
        <taxon>Gammaproteobacteria</taxon>
        <taxon>Alteromonadales</taxon>
        <taxon>Pseudoalteromonadaceae</taxon>
        <taxon>Pseudoalteromonas</taxon>
    </lineage>
</organism>